<evidence type="ECO:0000313" key="1">
    <source>
        <dbReference type="EMBL" id="CAH2065385.1"/>
    </source>
</evidence>
<dbReference type="AlphaFoldDB" id="A0AAU9SL18"/>
<gene>
    <name evidence="1" type="ORF">TAV2_LOCUS16107</name>
</gene>
<dbReference type="Proteomes" id="UP000836841">
    <property type="component" value="Chromosome 5"/>
</dbReference>
<proteinExistence type="predicted"/>
<protein>
    <submittedName>
        <fullName evidence="1">Uncharacterized protein</fullName>
    </submittedName>
</protein>
<organism evidence="1 2">
    <name type="scientific">Thlaspi arvense</name>
    <name type="common">Field penny-cress</name>
    <dbReference type="NCBI Taxonomy" id="13288"/>
    <lineage>
        <taxon>Eukaryota</taxon>
        <taxon>Viridiplantae</taxon>
        <taxon>Streptophyta</taxon>
        <taxon>Embryophyta</taxon>
        <taxon>Tracheophyta</taxon>
        <taxon>Spermatophyta</taxon>
        <taxon>Magnoliopsida</taxon>
        <taxon>eudicotyledons</taxon>
        <taxon>Gunneridae</taxon>
        <taxon>Pentapetalae</taxon>
        <taxon>rosids</taxon>
        <taxon>malvids</taxon>
        <taxon>Brassicales</taxon>
        <taxon>Brassicaceae</taxon>
        <taxon>Thlaspideae</taxon>
        <taxon>Thlaspi</taxon>
    </lineage>
</organism>
<accession>A0AAU9SL18</accession>
<keyword evidence="2" id="KW-1185">Reference proteome</keyword>
<sequence length="83" mass="8844">MVVALCFQIPMVSDYVLRVGWSRLGFCNSGRILPVVKLWFGRSSLAVVGSVWAALTMAGGEASISSSKLRGLGFDGFEGFNLG</sequence>
<evidence type="ECO:0000313" key="2">
    <source>
        <dbReference type="Proteomes" id="UP000836841"/>
    </source>
</evidence>
<reference evidence="1 2" key="1">
    <citation type="submission" date="2022-03" db="EMBL/GenBank/DDBJ databases">
        <authorList>
            <person name="Nunn A."/>
            <person name="Chopra R."/>
            <person name="Nunn A."/>
            <person name="Contreras Garrido A."/>
        </authorList>
    </citation>
    <scope>NUCLEOTIDE SEQUENCE [LARGE SCALE GENOMIC DNA]</scope>
</reference>
<dbReference type="EMBL" id="OU466861">
    <property type="protein sequence ID" value="CAH2065385.1"/>
    <property type="molecule type" value="Genomic_DNA"/>
</dbReference>
<name>A0AAU9SL18_THLAR</name>